<evidence type="ECO:0000256" key="1">
    <source>
        <dbReference type="SAM" id="MobiDB-lite"/>
    </source>
</evidence>
<dbReference type="GeneID" id="94197152"/>
<accession>A0AAV4LZM5</accession>
<feature type="region of interest" description="Disordered" evidence="1">
    <location>
        <begin position="129"/>
        <end position="164"/>
    </location>
</feature>
<name>A0AAV4LZM5_BABCB</name>
<feature type="compositionally biased region" description="Low complexity" evidence="1">
    <location>
        <begin position="378"/>
        <end position="389"/>
    </location>
</feature>
<dbReference type="Proteomes" id="UP001497744">
    <property type="component" value="Unassembled WGS sequence"/>
</dbReference>
<organism evidence="2 3">
    <name type="scientific">Babesia caballi</name>
    <dbReference type="NCBI Taxonomy" id="5871"/>
    <lineage>
        <taxon>Eukaryota</taxon>
        <taxon>Sar</taxon>
        <taxon>Alveolata</taxon>
        <taxon>Apicomplexa</taxon>
        <taxon>Aconoidasida</taxon>
        <taxon>Piroplasmida</taxon>
        <taxon>Babesiidae</taxon>
        <taxon>Babesia</taxon>
    </lineage>
</organism>
<comment type="caution">
    <text evidence="2">The sequence shown here is derived from an EMBL/GenBank/DDBJ whole genome shotgun (WGS) entry which is preliminary data.</text>
</comment>
<dbReference type="EMBL" id="BPLF01000005">
    <property type="protein sequence ID" value="GIX65671.1"/>
    <property type="molecule type" value="Genomic_DNA"/>
</dbReference>
<keyword evidence="2" id="KW-0808">Transferase</keyword>
<sequence length="389" mass="41638">MSDEQQRPPTLDEAEALRMQARFCFTQADAAQLKDHINSRLQAYVSFSASEHYSPAIYKTLQSTVKMLEEWEQSDPVRPAFSFTAVRTSRHREFIAQPVESPVVTTGTPLMATDPLLEAGRRAGNGRCAERRGAAGRGNCDPQELGALPRGAAGRGGDGVRHRREGERGVVSATLEGVTEPQDRGFPRVGHPARGLQVDGADMLPPAPHRQLRGLHVLVRLGDDADNRRVPRHYFRQESRPVPGVRGAAEGNALGGDTQRSGVRTQGPAVDRVALRDGLQLAARRALAELVRGAHTAAGDAGAGAGGRLGAERGRQLAHVFGRFMGSSRQPLNHLAHCFCGGASPPRAVCRAAARAERSEVLGDGIRRGASARDSRSAARAPRAQVGDP</sequence>
<dbReference type="GO" id="GO:0016301">
    <property type="term" value="F:kinase activity"/>
    <property type="evidence" value="ECO:0007669"/>
    <property type="project" value="UniProtKB-KW"/>
</dbReference>
<feature type="compositionally biased region" description="Basic and acidic residues" evidence="1">
    <location>
        <begin position="361"/>
        <end position="377"/>
    </location>
</feature>
<reference evidence="2 3" key="1">
    <citation type="submission" date="2021-06" db="EMBL/GenBank/DDBJ databases">
        <title>Genome sequence of Babesia caballi.</title>
        <authorList>
            <person name="Yamagishi J."/>
            <person name="Kidaka T."/>
            <person name="Ochi A."/>
        </authorList>
    </citation>
    <scope>NUCLEOTIDE SEQUENCE [LARGE SCALE GENOMIC DNA]</scope>
    <source>
        <strain evidence="2">USDA-D6B2</strain>
    </source>
</reference>
<dbReference type="AlphaFoldDB" id="A0AAV4LZM5"/>
<keyword evidence="2" id="KW-0418">Kinase</keyword>
<evidence type="ECO:0000313" key="3">
    <source>
        <dbReference type="Proteomes" id="UP001497744"/>
    </source>
</evidence>
<dbReference type="RefSeq" id="XP_067717740.1">
    <property type="nucleotide sequence ID" value="XM_067861639.1"/>
</dbReference>
<keyword evidence="3" id="KW-1185">Reference proteome</keyword>
<evidence type="ECO:0000313" key="2">
    <source>
        <dbReference type="EMBL" id="GIX65671.1"/>
    </source>
</evidence>
<feature type="compositionally biased region" description="Low complexity" evidence="1">
    <location>
        <begin position="137"/>
        <end position="152"/>
    </location>
</feature>
<protein>
    <submittedName>
        <fullName evidence="2">Deoxyguanosine kinase</fullName>
    </submittedName>
</protein>
<gene>
    <name evidence="2" type="ORF">BcabD6B2_51060</name>
</gene>
<proteinExistence type="predicted"/>
<feature type="region of interest" description="Disordered" evidence="1">
    <location>
        <begin position="242"/>
        <end position="266"/>
    </location>
</feature>
<feature type="region of interest" description="Disordered" evidence="1">
    <location>
        <begin position="361"/>
        <end position="389"/>
    </location>
</feature>